<accession>A0A396GVJ8</accession>
<comment type="caution">
    <text evidence="2">The sequence shown here is derived from an EMBL/GenBank/DDBJ whole genome shotgun (WGS) entry which is preliminary data.</text>
</comment>
<keyword evidence="1" id="KW-0812">Transmembrane</keyword>
<dbReference type="Proteomes" id="UP000265566">
    <property type="component" value="Chromosome 7"/>
</dbReference>
<keyword evidence="1" id="KW-1133">Transmembrane helix</keyword>
<protein>
    <submittedName>
        <fullName evidence="2">Uncharacterized protein</fullName>
    </submittedName>
</protein>
<dbReference type="AlphaFoldDB" id="A0A396GVJ8"/>
<evidence type="ECO:0000256" key="1">
    <source>
        <dbReference type="SAM" id="Phobius"/>
    </source>
</evidence>
<dbReference type="Gramene" id="rna38685">
    <property type="protein sequence ID" value="RHN44553.1"/>
    <property type="gene ID" value="gene38685"/>
</dbReference>
<evidence type="ECO:0000313" key="2">
    <source>
        <dbReference type="EMBL" id="RHN44553.1"/>
    </source>
</evidence>
<proteinExistence type="predicted"/>
<evidence type="ECO:0000313" key="3">
    <source>
        <dbReference type="Proteomes" id="UP000265566"/>
    </source>
</evidence>
<name>A0A396GVJ8_MEDTR</name>
<gene>
    <name evidence="2" type="ORF">MtrunA17_Chr7g0220641</name>
</gene>
<keyword evidence="1" id="KW-0472">Membrane</keyword>
<sequence>MCSIPLISHSSIENIACVCTNIIMKLGRSIILFVVALFVLFSLTYGSDVVHPDMNFCPRVLKGLCGPCLDSCSFKTCEEEFNSRYKGAQPRSCRCDTTGNTHMCSCWIRCG</sequence>
<feature type="transmembrane region" description="Helical" evidence="1">
    <location>
        <begin position="30"/>
        <end position="47"/>
    </location>
</feature>
<reference evidence="3" key="1">
    <citation type="journal article" date="2018" name="Nat. Plants">
        <title>Whole-genome landscape of Medicago truncatula symbiotic genes.</title>
        <authorList>
            <person name="Pecrix Y."/>
            <person name="Staton S.E."/>
            <person name="Sallet E."/>
            <person name="Lelandais-Briere C."/>
            <person name="Moreau S."/>
            <person name="Carrere S."/>
            <person name="Blein T."/>
            <person name="Jardinaud M.F."/>
            <person name="Latrasse D."/>
            <person name="Zouine M."/>
            <person name="Zahm M."/>
            <person name="Kreplak J."/>
            <person name="Mayjonade B."/>
            <person name="Satge C."/>
            <person name="Perez M."/>
            <person name="Cauet S."/>
            <person name="Marande W."/>
            <person name="Chantry-Darmon C."/>
            <person name="Lopez-Roques C."/>
            <person name="Bouchez O."/>
            <person name="Berard A."/>
            <person name="Debelle F."/>
            <person name="Munos S."/>
            <person name="Bendahmane A."/>
            <person name="Berges H."/>
            <person name="Niebel A."/>
            <person name="Buitink J."/>
            <person name="Frugier F."/>
            <person name="Benhamed M."/>
            <person name="Crespi M."/>
            <person name="Gouzy J."/>
            <person name="Gamas P."/>
        </authorList>
    </citation>
    <scope>NUCLEOTIDE SEQUENCE [LARGE SCALE GENOMIC DNA]</scope>
    <source>
        <strain evidence="3">cv. Jemalong A17</strain>
    </source>
</reference>
<dbReference type="EMBL" id="PSQE01000007">
    <property type="protein sequence ID" value="RHN44553.1"/>
    <property type="molecule type" value="Genomic_DNA"/>
</dbReference>
<organism evidence="2 3">
    <name type="scientific">Medicago truncatula</name>
    <name type="common">Barrel medic</name>
    <name type="synonym">Medicago tribuloides</name>
    <dbReference type="NCBI Taxonomy" id="3880"/>
    <lineage>
        <taxon>Eukaryota</taxon>
        <taxon>Viridiplantae</taxon>
        <taxon>Streptophyta</taxon>
        <taxon>Embryophyta</taxon>
        <taxon>Tracheophyta</taxon>
        <taxon>Spermatophyta</taxon>
        <taxon>Magnoliopsida</taxon>
        <taxon>eudicotyledons</taxon>
        <taxon>Gunneridae</taxon>
        <taxon>Pentapetalae</taxon>
        <taxon>rosids</taxon>
        <taxon>fabids</taxon>
        <taxon>Fabales</taxon>
        <taxon>Fabaceae</taxon>
        <taxon>Papilionoideae</taxon>
        <taxon>50 kb inversion clade</taxon>
        <taxon>NPAAA clade</taxon>
        <taxon>Hologalegina</taxon>
        <taxon>IRL clade</taxon>
        <taxon>Trifolieae</taxon>
        <taxon>Medicago</taxon>
    </lineage>
</organism>